<proteinExistence type="inferred from homology"/>
<evidence type="ECO:0000256" key="4">
    <source>
        <dbReference type="ARBA" id="ARBA00017291"/>
    </source>
</evidence>
<keyword evidence="5" id="KW-0812">Transmembrane</keyword>
<comment type="similarity">
    <text evidence="2">Belongs to the ROT1 family.</text>
</comment>
<evidence type="ECO:0000256" key="6">
    <source>
        <dbReference type="ARBA" id="ARBA00022729"/>
    </source>
</evidence>
<keyword evidence="9" id="KW-0472">Membrane</keyword>
<reference evidence="12" key="1">
    <citation type="submission" date="2021-03" db="EMBL/GenBank/DDBJ databases">
        <authorList>
            <person name="Tagirdzhanova G."/>
        </authorList>
    </citation>
    <scope>NUCLEOTIDE SEQUENCE</scope>
</reference>
<evidence type="ECO:0000256" key="5">
    <source>
        <dbReference type="ARBA" id="ARBA00022692"/>
    </source>
</evidence>
<comment type="function">
    <text evidence="10">Required for normal levels of the cell wall 1,6-beta-glucan. Involved in a protein folding machinery chaperoning proteins acting in various physiological processes including cell wall synthesis and lysis of autophagic bodies.</text>
</comment>
<dbReference type="Pfam" id="PF10681">
    <property type="entry name" value="Rot1"/>
    <property type="match status" value="1"/>
</dbReference>
<keyword evidence="8" id="KW-1133">Transmembrane helix</keyword>
<dbReference type="GO" id="GO:0005789">
    <property type="term" value="C:endoplasmic reticulum membrane"/>
    <property type="evidence" value="ECO:0007669"/>
    <property type="project" value="UniProtKB-SubCell"/>
</dbReference>
<sequence>MIASLRSSLAAGAVLVSLVSAQTDPQLTGTWTTKSRSVITGPGFYDPVNERIFEPALTGFSYSFTNDGHYEEAYYRAVSNPTDPSCPQGIVQWQHGTYTKNANGSLTLTPFEVDGRQLLSDPCNNANALFTRYSQIEMFKDYEVLVDAYSKAQRLNLFAFDGSPLNPMYLAYNPPEMLPTQTLNPTTTASGARATSTGKMKRTLEHTDGFVEPLNKNVLRKRSEPVNADKWWWMGVGMTALGGIGSFRSLQPRTRLYIGLGTMAWAGLGLLLSDKAEEVFGLKPTEKDKEGLKGLLPRVRRVD</sequence>
<dbReference type="EMBL" id="CAJPDT010000062">
    <property type="protein sequence ID" value="CAF9931767.1"/>
    <property type="molecule type" value="Genomic_DNA"/>
</dbReference>
<dbReference type="OrthoDB" id="5327821at2759"/>
<keyword evidence="6 11" id="KW-0732">Signal</keyword>
<accession>A0A8H3FVD2</accession>
<feature type="signal peptide" evidence="11">
    <location>
        <begin position="1"/>
        <end position="21"/>
    </location>
</feature>
<evidence type="ECO:0000256" key="9">
    <source>
        <dbReference type="ARBA" id="ARBA00023136"/>
    </source>
</evidence>
<evidence type="ECO:0000256" key="8">
    <source>
        <dbReference type="ARBA" id="ARBA00022989"/>
    </source>
</evidence>
<dbReference type="Proteomes" id="UP000664534">
    <property type="component" value="Unassembled WGS sequence"/>
</dbReference>
<comment type="caution">
    <text evidence="12">The sequence shown here is derived from an EMBL/GenBank/DDBJ whole genome shotgun (WGS) entry which is preliminary data.</text>
</comment>
<comment type="subcellular location">
    <subcellularLocation>
        <location evidence="1">Endoplasmic reticulum membrane</location>
        <topology evidence="1">Single-pass type I membrane protein</topology>
    </subcellularLocation>
</comment>
<dbReference type="PANTHER" id="PTHR28090:SF1">
    <property type="entry name" value="PROTEIN ROT1"/>
    <property type="match status" value="1"/>
</dbReference>
<evidence type="ECO:0000256" key="10">
    <source>
        <dbReference type="ARBA" id="ARBA00024969"/>
    </source>
</evidence>
<protein>
    <recommendedName>
        <fullName evidence="4">Protein ROT1</fullName>
    </recommendedName>
    <alternativeName>
        <fullName evidence="3">Protein rot1</fullName>
    </alternativeName>
</protein>
<organism evidence="12 13">
    <name type="scientific">Imshaugia aleurites</name>
    <dbReference type="NCBI Taxonomy" id="172621"/>
    <lineage>
        <taxon>Eukaryota</taxon>
        <taxon>Fungi</taxon>
        <taxon>Dikarya</taxon>
        <taxon>Ascomycota</taxon>
        <taxon>Pezizomycotina</taxon>
        <taxon>Lecanoromycetes</taxon>
        <taxon>OSLEUM clade</taxon>
        <taxon>Lecanoromycetidae</taxon>
        <taxon>Lecanorales</taxon>
        <taxon>Lecanorineae</taxon>
        <taxon>Parmeliaceae</taxon>
        <taxon>Imshaugia</taxon>
    </lineage>
</organism>
<evidence type="ECO:0000256" key="7">
    <source>
        <dbReference type="ARBA" id="ARBA00022824"/>
    </source>
</evidence>
<keyword evidence="7" id="KW-0256">Endoplasmic reticulum</keyword>
<evidence type="ECO:0000256" key="3">
    <source>
        <dbReference type="ARBA" id="ARBA00016195"/>
    </source>
</evidence>
<evidence type="ECO:0000313" key="12">
    <source>
        <dbReference type="EMBL" id="CAF9931767.1"/>
    </source>
</evidence>
<dbReference type="InterPro" id="IPR019623">
    <property type="entry name" value="Rot1"/>
</dbReference>
<feature type="chain" id="PRO_5034930452" description="Protein ROT1" evidence="11">
    <location>
        <begin position="22"/>
        <end position="303"/>
    </location>
</feature>
<keyword evidence="13" id="KW-1185">Reference proteome</keyword>
<evidence type="ECO:0000313" key="13">
    <source>
        <dbReference type="Proteomes" id="UP000664534"/>
    </source>
</evidence>
<gene>
    <name evidence="12" type="primary">ROT1</name>
    <name evidence="12" type="ORF">IMSHALPRED_008712</name>
</gene>
<evidence type="ECO:0000256" key="2">
    <source>
        <dbReference type="ARBA" id="ARBA00007149"/>
    </source>
</evidence>
<evidence type="ECO:0000256" key="1">
    <source>
        <dbReference type="ARBA" id="ARBA00004115"/>
    </source>
</evidence>
<dbReference type="GO" id="GO:0051082">
    <property type="term" value="F:unfolded protein binding"/>
    <property type="evidence" value="ECO:0007669"/>
    <property type="project" value="TreeGrafter"/>
</dbReference>
<dbReference type="GO" id="GO:0006458">
    <property type="term" value="P:'de novo' protein folding"/>
    <property type="evidence" value="ECO:0007669"/>
    <property type="project" value="InterPro"/>
</dbReference>
<evidence type="ECO:0000256" key="11">
    <source>
        <dbReference type="SAM" id="SignalP"/>
    </source>
</evidence>
<dbReference type="AlphaFoldDB" id="A0A8H3FVD2"/>
<dbReference type="PANTHER" id="PTHR28090">
    <property type="entry name" value="PROTEIN ROT1"/>
    <property type="match status" value="1"/>
</dbReference>
<name>A0A8H3FVD2_9LECA</name>